<evidence type="ECO:0008006" key="4">
    <source>
        <dbReference type="Google" id="ProtNLM"/>
    </source>
</evidence>
<evidence type="ECO:0000313" key="3">
    <source>
        <dbReference type="Proteomes" id="UP001460072"/>
    </source>
</evidence>
<gene>
    <name evidence="2" type="ORF">WFZ85_13060</name>
</gene>
<keyword evidence="1" id="KW-0732">Signal</keyword>
<organism evidence="2 3">
    <name type="scientific">Flavobacterium aureirubrum</name>
    <dbReference type="NCBI Taxonomy" id="3133147"/>
    <lineage>
        <taxon>Bacteria</taxon>
        <taxon>Pseudomonadati</taxon>
        <taxon>Bacteroidota</taxon>
        <taxon>Flavobacteriia</taxon>
        <taxon>Flavobacteriales</taxon>
        <taxon>Flavobacteriaceae</taxon>
        <taxon>Flavobacterium</taxon>
    </lineage>
</organism>
<comment type="caution">
    <text evidence="2">The sequence shown here is derived from an EMBL/GenBank/DDBJ whole genome shotgun (WGS) entry which is preliminary data.</text>
</comment>
<name>A0ABU9N8D4_9FLAO</name>
<dbReference type="EMBL" id="JBCGDO010000020">
    <property type="protein sequence ID" value="MEM0543546.1"/>
    <property type="molecule type" value="Genomic_DNA"/>
</dbReference>
<keyword evidence="3" id="KW-1185">Reference proteome</keyword>
<reference evidence="2 3" key="1">
    <citation type="submission" date="2024-03" db="EMBL/GenBank/DDBJ databases">
        <title>Two novel species of the genus Flavobacterium exhibiting potentially degradation of complex polysaccharides.</title>
        <authorList>
            <person name="Lian X."/>
        </authorList>
    </citation>
    <scope>NUCLEOTIDE SEQUENCE [LARGE SCALE GENOMIC DNA]</scope>
    <source>
        <strain evidence="3">j3</strain>
    </source>
</reference>
<proteinExistence type="predicted"/>
<evidence type="ECO:0000313" key="2">
    <source>
        <dbReference type="EMBL" id="MEM0543546.1"/>
    </source>
</evidence>
<sequence>MKVKFTFFLFLIALTCNSQNSFEGAVYFHLKFTSKDSIQSSRIEKENKFKVKKGDSIKMLYSRFGHIKYQHLNSGETGIDYYLILSNGTRYRKLKSGSIDNPSTKVRFIGKFKAENQIVMGISCECYQYQYKTAKKKSLTETFCFSKSSPVLDYKLFGLQSNIADRDFFETAERPYLKYTFEATNYKIEQTAYKLQIENLPPEEFK</sequence>
<accession>A0ABU9N8D4</accession>
<feature type="signal peptide" evidence="1">
    <location>
        <begin position="1"/>
        <end position="18"/>
    </location>
</feature>
<dbReference type="RefSeq" id="WP_342696739.1">
    <property type="nucleotide sequence ID" value="NZ_JBCGDO010000020.1"/>
</dbReference>
<dbReference type="Proteomes" id="UP001460072">
    <property type="component" value="Unassembled WGS sequence"/>
</dbReference>
<protein>
    <recommendedName>
        <fullName evidence="4">Lipoprotein</fullName>
    </recommendedName>
</protein>
<feature type="chain" id="PRO_5047457242" description="Lipoprotein" evidence="1">
    <location>
        <begin position="19"/>
        <end position="206"/>
    </location>
</feature>
<evidence type="ECO:0000256" key="1">
    <source>
        <dbReference type="SAM" id="SignalP"/>
    </source>
</evidence>